<feature type="repeat" description="TPR" evidence="3">
    <location>
        <begin position="92"/>
        <end position="125"/>
    </location>
</feature>
<dbReference type="Pfam" id="PF13365">
    <property type="entry name" value="Trypsin_2"/>
    <property type="match status" value="1"/>
</dbReference>
<dbReference type="PANTHER" id="PTHR44943:SF8">
    <property type="entry name" value="TPR REPEAT-CONTAINING PROTEIN MJ0263"/>
    <property type="match status" value="1"/>
</dbReference>
<dbReference type="Pfam" id="PF00515">
    <property type="entry name" value="TPR_1"/>
    <property type="match status" value="1"/>
</dbReference>
<reference evidence="5" key="1">
    <citation type="submission" date="2021-02" db="EMBL/GenBank/DDBJ databases">
        <title>Metagenome analyses of Stigonema ocellatum DSM 106950, Chlorogloea purpurea SAG 13.99 and Gomphosphaeria aponina DSM 107014.</title>
        <authorList>
            <person name="Marter P."/>
            <person name="Huang S."/>
        </authorList>
    </citation>
    <scope>NUCLEOTIDE SEQUENCE</scope>
    <source>
        <strain evidence="5">JP213</strain>
    </source>
</reference>
<keyword evidence="4" id="KW-1133">Transmembrane helix</keyword>
<evidence type="ECO:0000313" key="5">
    <source>
        <dbReference type="EMBL" id="MBR8827555.1"/>
    </source>
</evidence>
<keyword evidence="4" id="KW-0472">Membrane</keyword>
<dbReference type="SMART" id="SM00028">
    <property type="entry name" value="TPR"/>
    <property type="match status" value="9"/>
</dbReference>
<feature type="repeat" description="TPR" evidence="3">
    <location>
        <begin position="334"/>
        <end position="367"/>
    </location>
</feature>
<dbReference type="AlphaFoldDB" id="A0A941GQ88"/>
<dbReference type="PROSITE" id="PS50293">
    <property type="entry name" value="TPR_REGION"/>
    <property type="match status" value="4"/>
</dbReference>
<keyword evidence="1" id="KW-0677">Repeat</keyword>
<dbReference type="Proteomes" id="UP000767446">
    <property type="component" value="Unassembled WGS sequence"/>
</dbReference>
<dbReference type="PANTHER" id="PTHR44943">
    <property type="entry name" value="CELLULOSE SYNTHASE OPERON PROTEIN C"/>
    <property type="match status" value="1"/>
</dbReference>
<accession>A0A941GQ88</accession>
<proteinExistence type="predicted"/>
<dbReference type="InterPro" id="IPR009003">
    <property type="entry name" value="Peptidase_S1_PA"/>
</dbReference>
<dbReference type="Pfam" id="PF13432">
    <property type="entry name" value="TPR_16"/>
    <property type="match status" value="1"/>
</dbReference>
<name>A0A941GQ88_9CHRO</name>
<feature type="repeat" description="TPR" evidence="3">
    <location>
        <begin position="198"/>
        <end position="231"/>
    </location>
</feature>
<dbReference type="Pfam" id="PF13414">
    <property type="entry name" value="TPR_11"/>
    <property type="match status" value="3"/>
</dbReference>
<evidence type="ECO:0000256" key="1">
    <source>
        <dbReference type="ARBA" id="ARBA00022737"/>
    </source>
</evidence>
<dbReference type="InterPro" id="IPR006597">
    <property type="entry name" value="Sel1-like"/>
</dbReference>
<organism evidence="5 6">
    <name type="scientific">Gomphosphaeria aponina SAG 52.96 = DSM 107014</name>
    <dbReference type="NCBI Taxonomy" id="1521640"/>
    <lineage>
        <taxon>Bacteria</taxon>
        <taxon>Bacillati</taxon>
        <taxon>Cyanobacteriota</taxon>
        <taxon>Cyanophyceae</taxon>
        <taxon>Oscillatoriophycideae</taxon>
        <taxon>Chroococcales</taxon>
        <taxon>Gomphosphaeriaceae</taxon>
        <taxon>Gomphosphaeria</taxon>
    </lineage>
</organism>
<keyword evidence="4" id="KW-0812">Transmembrane</keyword>
<dbReference type="InterPro" id="IPR051685">
    <property type="entry name" value="Ycf3/AcsC/BcsC/TPR_MFPF"/>
</dbReference>
<dbReference type="EMBL" id="JADQBC010000034">
    <property type="protein sequence ID" value="MBR8827555.1"/>
    <property type="molecule type" value="Genomic_DNA"/>
</dbReference>
<dbReference type="Gene3D" id="1.25.40.10">
    <property type="entry name" value="Tetratricopeptide repeat domain"/>
    <property type="match status" value="3"/>
</dbReference>
<evidence type="ECO:0000256" key="3">
    <source>
        <dbReference type="PROSITE-ProRule" id="PRU00339"/>
    </source>
</evidence>
<gene>
    <name evidence="5" type="ORF">DSM107014_06540</name>
</gene>
<feature type="transmembrane region" description="Helical" evidence="4">
    <location>
        <begin position="37"/>
        <end position="57"/>
    </location>
</feature>
<dbReference type="SUPFAM" id="SSF48452">
    <property type="entry name" value="TPR-like"/>
    <property type="match status" value="2"/>
</dbReference>
<evidence type="ECO:0000256" key="4">
    <source>
        <dbReference type="SAM" id="Phobius"/>
    </source>
</evidence>
<feature type="repeat" description="TPR" evidence="3">
    <location>
        <begin position="300"/>
        <end position="333"/>
    </location>
</feature>
<sequence>MKYENHKKRYRRGGGYSQVIVTPSSVQGKRKKVSPKLVILLLSLFLLIGISLSLFGGRIISTVYQIQGSYAEDEGKAIASYQQAVQFEPNSASAYYKLGTALSNADRLDEAIKAYQKAVELDENFPQAYLGLGKALKAQGNYLIAFSAYQKAVENDRKAGDEYAQIFKDLGGALSEKGKYYEAISAYGQAIAINPYDASAYYNLGVAQNQIGNLDEAINNYRKAIRLDYYNGEIYQNLGLTLQKQGKLDEAIAALEKAVVLNPDDSYFSYNLGNALLEKEQVYRAASAYRNAIQSDPNFAQAYSGLAETFYKQGNLDEAISYAEKALKLDPQNAAAYKNICFALHNQGKYDAAMQKCNQALKLNPGLREVKFYLAEVPRQLAFKRNPKLFTYPERLINEPLFKLKRSIVKIILKSEDGWGIGTGWIVKREGNKAWVVTNRHVVVKKEEQQENETIEIEFYSTPPPGQFRKRQTAKIVHKTSTNDWLDLAVLEITGVPKDIQPLTISSTFEEINTSILVIGHPYNQTEWSISEGKITGKTAQKLELSASIAFGSSGSPVLNEKDQVVGLAVGIKLLCHTAIEINPDISCGIAFPIEVVSNRLKSWGII</sequence>
<feature type="repeat" description="TPR" evidence="3">
    <location>
        <begin position="126"/>
        <end position="159"/>
    </location>
</feature>
<dbReference type="PROSITE" id="PS50005">
    <property type="entry name" value="TPR"/>
    <property type="match status" value="8"/>
</dbReference>
<feature type="repeat" description="TPR" evidence="3">
    <location>
        <begin position="232"/>
        <end position="265"/>
    </location>
</feature>
<keyword evidence="2 3" id="KW-0802">TPR repeat</keyword>
<protein>
    <submittedName>
        <fullName evidence="5">Tetratricopeptide repeat protein</fullName>
    </submittedName>
</protein>
<evidence type="ECO:0000313" key="6">
    <source>
        <dbReference type="Proteomes" id="UP000767446"/>
    </source>
</evidence>
<comment type="caution">
    <text evidence="5">The sequence shown here is derived from an EMBL/GenBank/DDBJ whole genome shotgun (WGS) entry which is preliminary data.</text>
</comment>
<evidence type="ECO:0000256" key="2">
    <source>
        <dbReference type="ARBA" id="ARBA00022803"/>
    </source>
</evidence>
<dbReference type="SUPFAM" id="SSF50494">
    <property type="entry name" value="Trypsin-like serine proteases"/>
    <property type="match status" value="1"/>
</dbReference>
<dbReference type="Gene3D" id="2.40.10.10">
    <property type="entry name" value="Trypsin-like serine proteases"/>
    <property type="match status" value="2"/>
</dbReference>
<dbReference type="SMART" id="SM00671">
    <property type="entry name" value="SEL1"/>
    <property type="match status" value="4"/>
</dbReference>
<feature type="repeat" description="TPR" evidence="3">
    <location>
        <begin position="266"/>
        <end position="299"/>
    </location>
</feature>
<dbReference type="InterPro" id="IPR019734">
    <property type="entry name" value="TPR_rpt"/>
</dbReference>
<dbReference type="InterPro" id="IPR043504">
    <property type="entry name" value="Peptidase_S1_PA_chymotrypsin"/>
</dbReference>
<feature type="repeat" description="TPR" evidence="3">
    <location>
        <begin position="164"/>
        <end position="197"/>
    </location>
</feature>
<dbReference type="InterPro" id="IPR011990">
    <property type="entry name" value="TPR-like_helical_dom_sf"/>
</dbReference>